<dbReference type="Proteomes" id="UP001151760">
    <property type="component" value="Unassembled WGS sequence"/>
</dbReference>
<name>A0ABQ5AN62_9ASTR</name>
<proteinExistence type="predicted"/>
<evidence type="ECO:0000313" key="3">
    <source>
        <dbReference type="Proteomes" id="UP001151760"/>
    </source>
</evidence>
<accession>A0ABQ5AN62</accession>
<feature type="compositionally biased region" description="Basic and acidic residues" evidence="1">
    <location>
        <begin position="90"/>
        <end position="100"/>
    </location>
</feature>
<dbReference type="EMBL" id="BQNB010012367">
    <property type="protein sequence ID" value="GJT02668.1"/>
    <property type="molecule type" value="Genomic_DNA"/>
</dbReference>
<feature type="region of interest" description="Disordered" evidence="1">
    <location>
        <begin position="17"/>
        <end position="40"/>
    </location>
</feature>
<gene>
    <name evidence="2" type="ORF">Tco_0823837</name>
</gene>
<feature type="region of interest" description="Disordered" evidence="1">
    <location>
        <begin position="74"/>
        <end position="100"/>
    </location>
</feature>
<evidence type="ECO:0000256" key="1">
    <source>
        <dbReference type="SAM" id="MobiDB-lite"/>
    </source>
</evidence>
<sequence>MLLLTLRCPDLKPIRTSEQSSYNIPMQPIPKGERSATPEPEWTIPLNDFLEPENNRQKNTYPQRINSCGETKLQGRHMILGHSSNGSADEQERRSSAKLT</sequence>
<reference evidence="2" key="1">
    <citation type="journal article" date="2022" name="Int. J. Mol. Sci.">
        <title>Draft Genome of Tanacetum Coccineum: Genomic Comparison of Closely Related Tanacetum-Family Plants.</title>
        <authorList>
            <person name="Yamashiro T."/>
            <person name="Shiraishi A."/>
            <person name="Nakayama K."/>
            <person name="Satake H."/>
        </authorList>
    </citation>
    <scope>NUCLEOTIDE SEQUENCE</scope>
</reference>
<evidence type="ECO:0000313" key="2">
    <source>
        <dbReference type="EMBL" id="GJT02668.1"/>
    </source>
</evidence>
<keyword evidence="3" id="KW-1185">Reference proteome</keyword>
<protein>
    <submittedName>
        <fullName evidence="2">Uncharacterized protein</fullName>
    </submittedName>
</protein>
<comment type="caution">
    <text evidence="2">The sequence shown here is derived from an EMBL/GenBank/DDBJ whole genome shotgun (WGS) entry which is preliminary data.</text>
</comment>
<organism evidence="2 3">
    <name type="scientific">Tanacetum coccineum</name>
    <dbReference type="NCBI Taxonomy" id="301880"/>
    <lineage>
        <taxon>Eukaryota</taxon>
        <taxon>Viridiplantae</taxon>
        <taxon>Streptophyta</taxon>
        <taxon>Embryophyta</taxon>
        <taxon>Tracheophyta</taxon>
        <taxon>Spermatophyta</taxon>
        <taxon>Magnoliopsida</taxon>
        <taxon>eudicotyledons</taxon>
        <taxon>Gunneridae</taxon>
        <taxon>Pentapetalae</taxon>
        <taxon>asterids</taxon>
        <taxon>campanulids</taxon>
        <taxon>Asterales</taxon>
        <taxon>Asteraceae</taxon>
        <taxon>Asteroideae</taxon>
        <taxon>Anthemideae</taxon>
        <taxon>Anthemidinae</taxon>
        <taxon>Tanacetum</taxon>
    </lineage>
</organism>
<reference evidence="2" key="2">
    <citation type="submission" date="2022-01" db="EMBL/GenBank/DDBJ databases">
        <authorList>
            <person name="Yamashiro T."/>
            <person name="Shiraishi A."/>
            <person name="Satake H."/>
            <person name="Nakayama K."/>
        </authorList>
    </citation>
    <scope>NUCLEOTIDE SEQUENCE</scope>
</reference>